<dbReference type="CDD" id="cd06170">
    <property type="entry name" value="LuxR_C_like"/>
    <property type="match status" value="1"/>
</dbReference>
<reference evidence="7 8" key="1">
    <citation type="submission" date="2022-08" db="EMBL/GenBank/DDBJ databases">
        <title>Myroides zhujiangensis sp. nov., a novel bacterium isolated from sediment in the Pearl River Estuary.</title>
        <authorList>
            <person name="Cui L."/>
        </authorList>
    </citation>
    <scope>NUCLEOTIDE SEQUENCE [LARGE SCALE GENOMIC DNA]</scope>
    <source>
        <strain evidence="7 8">SCSIO 72103</strain>
    </source>
</reference>
<keyword evidence="2" id="KW-0238">DNA-binding</keyword>
<dbReference type="SUPFAM" id="SSF46894">
    <property type="entry name" value="C-terminal effector domain of the bipartite response regulators"/>
    <property type="match status" value="1"/>
</dbReference>
<dbReference type="PRINTS" id="PR00038">
    <property type="entry name" value="HTHLUXR"/>
</dbReference>
<dbReference type="Proteomes" id="UP001317001">
    <property type="component" value="Chromosome"/>
</dbReference>
<keyword evidence="4" id="KW-0597">Phosphoprotein</keyword>
<proteinExistence type="predicted"/>
<dbReference type="InterPro" id="IPR016032">
    <property type="entry name" value="Sig_transdc_resp-reg_C-effctor"/>
</dbReference>
<dbReference type="PANTHER" id="PTHR44688:SF16">
    <property type="entry name" value="DNA-BINDING TRANSCRIPTIONAL ACTIVATOR DEVR_DOSR"/>
    <property type="match status" value="1"/>
</dbReference>
<dbReference type="InterPro" id="IPR000792">
    <property type="entry name" value="Tscrpt_reg_LuxR_C"/>
</dbReference>
<evidence type="ECO:0000256" key="4">
    <source>
        <dbReference type="PROSITE-ProRule" id="PRU00169"/>
    </source>
</evidence>
<dbReference type="PROSITE" id="PS50110">
    <property type="entry name" value="RESPONSE_REGULATORY"/>
    <property type="match status" value="1"/>
</dbReference>
<dbReference type="SUPFAM" id="SSF52172">
    <property type="entry name" value="CheY-like"/>
    <property type="match status" value="1"/>
</dbReference>
<dbReference type="Gene3D" id="3.40.50.2300">
    <property type="match status" value="1"/>
</dbReference>
<organism evidence="7 8">
    <name type="scientific">Paenimyroides aestuarii</name>
    <dbReference type="NCBI Taxonomy" id="2968490"/>
    <lineage>
        <taxon>Bacteria</taxon>
        <taxon>Pseudomonadati</taxon>
        <taxon>Bacteroidota</taxon>
        <taxon>Flavobacteriia</taxon>
        <taxon>Flavobacteriales</taxon>
        <taxon>Flavobacteriaceae</taxon>
        <taxon>Paenimyroides</taxon>
    </lineage>
</organism>
<name>A0ABY5NUQ9_9FLAO</name>
<evidence type="ECO:0000256" key="1">
    <source>
        <dbReference type="ARBA" id="ARBA00023015"/>
    </source>
</evidence>
<dbReference type="Gene3D" id="1.10.10.10">
    <property type="entry name" value="Winged helix-like DNA-binding domain superfamily/Winged helix DNA-binding domain"/>
    <property type="match status" value="1"/>
</dbReference>
<accession>A0ABY5NUQ9</accession>
<dbReference type="InterPro" id="IPR036388">
    <property type="entry name" value="WH-like_DNA-bd_sf"/>
</dbReference>
<dbReference type="InterPro" id="IPR001789">
    <property type="entry name" value="Sig_transdc_resp-reg_receiver"/>
</dbReference>
<dbReference type="SMART" id="SM00448">
    <property type="entry name" value="REC"/>
    <property type="match status" value="1"/>
</dbReference>
<evidence type="ECO:0000259" key="5">
    <source>
        <dbReference type="PROSITE" id="PS50043"/>
    </source>
</evidence>
<dbReference type="InterPro" id="IPR011006">
    <property type="entry name" value="CheY-like_superfamily"/>
</dbReference>
<keyword evidence="1" id="KW-0805">Transcription regulation</keyword>
<dbReference type="RefSeq" id="WP_257500243.1">
    <property type="nucleotide sequence ID" value="NZ_CP102382.1"/>
</dbReference>
<dbReference type="PANTHER" id="PTHR44688">
    <property type="entry name" value="DNA-BINDING TRANSCRIPTIONAL ACTIVATOR DEVR_DOSR"/>
    <property type="match status" value="1"/>
</dbReference>
<dbReference type="SMART" id="SM00421">
    <property type="entry name" value="HTH_LUXR"/>
    <property type="match status" value="1"/>
</dbReference>
<keyword evidence="8" id="KW-1185">Reference proteome</keyword>
<dbReference type="PROSITE" id="PS50043">
    <property type="entry name" value="HTH_LUXR_2"/>
    <property type="match status" value="1"/>
</dbReference>
<feature type="modified residue" description="4-aspartylphosphate" evidence="4">
    <location>
        <position position="60"/>
    </location>
</feature>
<evidence type="ECO:0000313" key="8">
    <source>
        <dbReference type="Proteomes" id="UP001317001"/>
    </source>
</evidence>
<evidence type="ECO:0000256" key="3">
    <source>
        <dbReference type="ARBA" id="ARBA00023163"/>
    </source>
</evidence>
<keyword evidence="3" id="KW-0804">Transcription</keyword>
<evidence type="ECO:0000256" key="2">
    <source>
        <dbReference type="ARBA" id="ARBA00023125"/>
    </source>
</evidence>
<protein>
    <submittedName>
        <fullName evidence="7">Response regulator transcription factor</fullName>
    </submittedName>
</protein>
<feature type="domain" description="HTH luxR-type" evidence="5">
    <location>
        <begin position="143"/>
        <end position="208"/>
    </location>
</feature>
<dbReference type="Pfam" id="PF00196">
    <property type="entry name" value="GerE"/>
    <property type="match status" value="1"/>
</dbReference>
<sequence>MENIEKVAVVVDDHALFTDSFTLLLEKVGIFDEIHVLNDAKMRMDYFLKNPRKEVYLFLDYYLGDQLGIEIVNEIRRVNKKVKIIIISSVTQIVAIRTIISARPEAVISKIAGFDVVIDCLNTLKKGTSFFCPIIANILEEASKVQEVLLSSREIEILEFFAKGYSVNATAEKFCLSRHTVVAHRRKMMKKTNTNSITELLSYVRKSGLILD</sequence>
<evidence type="ECO:0000313" key="7">
    <source>
        <dbReference type="EMBL" id="UUV22326.1"/>
    </source>
</evidence>
<dbReference type="Pfam" id="PF00072">
    <property type="entry name" value="Response_reg"/>
    <property type="match status" value="1"/>
</dbReference>
<evidence type="ECO:0000259" key="6">
    <source>
        <dbReference type="PROSITE" id="PS50110"/>
    </source>
</evidence>
<gene>
    <name evidence="7" type="ORF">NPX36_04625</name>
</gene>
<dbReference type="EMBL" id="CP102382">
    <property type="protein sequence ID" value="UUV22326.1"/>
    <property type="molecule type" value="Genomic_DNA"/>
</dbReference>
<feature type="domain" description="Response regulatory" evidence="6">
    <location>
        <begin position="7"/>
        <end position="125"/>
    </location>
</feature>